<dbReference type="Gene3D" id="3.30.497.10">
    <property type="entry name" value="Antithrombin, subunit I, domain 2"/>
    <property type="match status" value="1"/>
</dbReference>
<comment type="similarity">
    <text evidence="1 4">Belongs to the serpin family.</text>
</comment>
<dbReference type="InterPro" id="IPR023795">
    <property type="entry name" value="Serpin_CS"/>
</dbReference>
<proteinExistence type="inferred from homology"/>
<dbReference type="PANTHER" id="PTHR11461">
    <property type="entry name" value="SERINE PROTEASE INHIBITOR, SERPIN"/>
    <property type="match status" value="1"/>
</dbReference>
<dbReference type="GO" id="GO:0004867">
    <property type="term" value="F:serine-type endopeptidase inhibitor activity"/>
    <property type="evidence" value="ECO:0007669"/>
    <property type="project" value="UniProtKB-KW"/>
</dbReference>
<accession>A0AAV2PN92</accession>
<protein>
    <recommendedName>
        <fullName evidence="5">Serpin domain-containing protein</fullName>
    </recommendedName>
</protein>
<keyword evidence="2" id="KW-0646">Protease inhibitor</keyword>
<reference evidence="6 7" key="1">
    <citation type="submission" date="2024-05" db="EMBL/GenBank/DDBJ databases">
        <authorList>
            <person name="Wallberg A."/>
        </authorList>
    </citation>
    <scope>NUCLEOTIDE SEQUENCE [LARGE SCALE GENOMIC DNA]</scope>
</reference>
<dbReference type="SUPFAM" id="SSF56574">
    <property type="entry name" value="Serpins"/>
    <property type="match status" value="1"/>
</dbReference>
<evidence type="ECO:0000313" key="7">
    <source>
        <dbReference type="Proteomes" id="UP001497623"/>
    </source>
</evidence>
<gene>
    <name evidence="6" type="ORF">MNOR_LOCUS1803</name>
</gene>
<dbReference type="Pfam" id="PF00079">
    <property type="entry name" value="Serpin"/>
    <property type="match status" value="1"/>
</dbReference>
<evidence type="ECO:0000256" key="2">
    <source>
        <dbReference type="ARBA" id="ARBA00022690"/>
    </source>
</evidence>
<evidence type="ECO:0000313" key="6">
    <source>
        <dbReference type="EMBL" id="CAL4061053.1"/>
    </source>
</evidence>
<dbReference type="InterPro" id="IPR023796">
    <property type="entry name" value="Serpin_dom"/>
</dbReference>
<dbReference type="InterPro" id="IPR036186">
    <property type="entry name" value="Serpin_sf"/>
</dbReference>
<feature type="domain" description="Serpin" evidence="5">
    <location>
        <begin position="80"/>
        <end position="431"/>
    </location>
</feature>
<dbReference type="PROSITE" id="PS00284">
    <property type="entry name" value="SERPIN"/>
    <property type="match status" value="1"/>
</dbReference>
<dbReference type="GO" id="GO:0005615">
    <property type="term" value="C:extracellular space"/>
    <property type="evidence" value="ECO:0007669"/>
    <property type="project" value="InterPro"/>
</dbReference>
<dbReference type="EMBL" id="CAXKWB010000507">
    <property type="protein sequence ID" value="CAL4061053.1"/>
    <property type="molecule type" value="Genomic_DNA"/>
</dbReference>
<comment type="caution">
    <text evidence="6">The sequence shown here is derived from an EMBL/GenBank/DDBJ whole genome shotgun (WGS) entry which is preliminary data.</text>
</comment>
<dbReference type="InterPro" id="IPR042178">
    <property type="entry name" value="Serpin_sf_1"/>
</dbReference>
<dbReference type="PANTHER" id="PTHR11461:SF211">
    <property type="entry name" value="GH10112P-RELATED"/>
    <property type="match status" value="1"/>
</dbReference>
<evidence type="ECO:0000256" key="1">
    <source>
        <dbReference type="ARBA" id="ARBA00009500"/>
    </source>
</evidence>
<keyword evidence="3" id="KW-0722">Serine protease inhibitor</keyword>
<name>A0AAV2PN92_MEGNR</name>
<evidence type="ECO:0000259" key="5">
    <source>
        <dbReference type="SMART" id="SM00093"/>
    </source>
</evidence>
<sequence length="439" mass="49987">MSSDASNKIEDPKNDIKPLDDPQWCFKQANSRCDDTDVQHTCKNLCARFLASKEMIRSCFNEEENGETNTKASDGEDFNLDLFRKLALATNPLSSLFVSPYSFVSAFVLTYFGSAGKTEQKLRKVLNVKGKEHAYNSYFNFLQPHSTSLSAGTVFRSSNNVFIDNNIPLRECITSALPNVKKLDISNPTTAAREINEQILEATTWEINDLVTPEDIHDKSLLLVNAAYFKGIWKPRFKKELTTRSVFHDENNKSIGEVDMMNDPQREVLYVDSQELKSELVGIPCGDSSITMFLILPHNNYNVRTVLKNLTPHSLNKALQDSVKETLKLSIPKFKMQTRMDHDLRKVIKTIFRPLFTKKTNFSGFTDAPIHIHKLLHKAVVDITEEGDDDRNHRQSRSSKRKIKFNRPFVYLIRDTFGSGTTLFAGVFRSANDVDPNEE</sequence>
<evidence type="ECO:0000256" key="4">
    <source>
        <dbReference type="RuleBase" id="RU000411"/>
    </source>
</evidence>
<keyword evidence="7" id="KW-1185">Reference proteome</keyword>
<organism evidence="6 7">
    <name type="scientific">Meganyctiphanes norvegica</name>
    <name type="common">Northern krill</name>
    <name type="synonym">Thysanopoda norvegica</name>
    <dbReference type="NCBI Taxonomy" id="48144"/>
    <lineage>
        <taxon>Eukaryota</taxon>
        <taxon>Metazoa</taxon>
        <taxon>Ecdysozoa</taxon>
        <taxon>Arthropoda</taxon>
        <taxon>Crustacea</taxon>
        <taxon>Multicrustacea</taxon>
        <taxon>Malacostraca</taxon>
        <taxon>Eumalacostraca</taxon>
        <taxon>Eucarida</taxon>
        <taxon>Euphausiacea</taxon>
        <taxon>Euphausiidae</taxon>
        <taxon>Meganyctiphanes</taxon>
    </lineage>
</organism>
<dbReference type="SMART" id="SM00093">
    <property type="entry name" value="SERPIN"/>
    <property type="match status" value="1"/>
</dbReference>
<evidence type="ECO:0000256" key="3">
    <source>
        <dbReference type="ARBA" id="ARBA00022900"/>
    </source>
</evidence>
<dbReference type="AlphaFoldDB" id="A0AAV2PN92"/>
<dbReference type="InterPro" id="IPR000215">
    <property type="entry name" value="Serpin_fam"/>
</dbReference>
<dbReference type="InterPro" id="IPR042185">
    <property type="entry name" value="Serpin_sf_2"/>
</dbReference>
<dbReference type="Gene3D" id="2.30.39.10">
    <property type="entry name" value="Alpha-1-antitrypsin, domain 1"/>
    <property type="match status" value="1"/>
</dbReference>
<dbReference type="Proteomes" id="UP001497623">
    <property type="component" value="Unassembled WGS sequence"/>
</dbReference>